<sequence>MWHSGAASARMHLSSLLYEAFQPDLARSTCRVYQRRSLFPITPLAYRKPGAQRSFSSTHQIQIHKSHSLLSSSDTLEYSPDATNKIETATPAKNERGDNSTDTVVQTPESSSETNRVSFTKRTDAKGAGRGRAEGSRSKTDSRGDRSKMKPSEKTKLLEKTKPSEGKPKTWRDAIKNTGPPKKKEHWQTQKAALKEKFKEGWNPPKKLSPDAIEGIRHLHQVAPDKFTTPVLAEQFKVSPEAIRRILKSKWRASDKEMEDRRKRWERRHDRIWAHMTELGLRPPTKDTEKIQDSQVLFYEAKGDEDKV</sequence>
<evidence type="ECO:0000256" key="1">
    <source>
        <dbReference type="ARBA" id="ARBA00003548"/>
    </source>
</evidence>
<evidence type="ECO:0000313" key="7">
    <source>
        <dbReference type="EMBL" id="RAK74570.1"/>
    </source>
</evidence>
<keyword evidence="5" id="KW-0809">Transit peptide</keyword>
<keyword evidence="8" id="KW-1185">Reference proteome</keyword>
<dbReference type="Pfam" id="PF06413">
    <property type="entry name" value="Neugrin"/>
    <property type="match status" value="1"/>
</dbReference>
<proteinExistence type="inferred from homology"/>
<dbReference type="Proteomes" id="UP000249789">
    <property type="component" value="Unassembled WGS sequence"/>
</dbReference>
<feature type="compositionally biased region" description="Polar residues" evidence="6">
    <location>
        <begin position="100"/>
        <end position="120"/>
    </location>
</feature>
<evidence type="ECO:0000256" key="2">
    <source>
        <dbReference type="ARBA" id="ARBA00004173"/>
    </source>
</evidence>
<evidence type="ECO:0000256" key="4">
    <source>
        <dbReference type="ARBA" id="ARBA00013566"/>
    </source>
</evidence>
<comment type="similarity">
    <text evidence="3">Belongs to the RRG9 family.</text>
</comment>
<dbReference type="PANTHER" id="PTHR13475">
    <property type="entry name" value="NEUGRIN"/>
    <property type="match status" value="1"/>
</dbReference>
<protein>
    <recommendedName>
        <fullName evidence="4">Required for respiratory growth protein 9, mitochondrial</fullName>
    </recommendedName>
</protein>
<reference evidence="7 8" key="1">
    <citation type="submission" date="2018-02" db="EMBL/GenBank/DDBJ databases">
        <title>The genomes of Aspergillus section Nigri reveals drivers in fungal speciation.</title>
        <authorList>
            <consortium name="DOE Joint Genome Institute"/>
            <person name="Vesth T.C."/>
            <person name="Nybo J."/>
            <person name="Theobald S."/>
            <person name="Brandl J."/>
            <person name="Frisvad J.C."/>
            <person name="Nielsen K.F."/>
            <person name="Lyhne E.K."/>
            <person name="Kogle M.E."/>
            <person name="Kuo A."/>
            <person name="Riley R."/>
            <person name="Clum A."/>
            <person name="Nolan M."/>
            <person name="Lipzen A."/>
            <person name="Salamov A."/>
            <person name="Henrissat B."/>
            <person name="Wiebenga A."/>
            <person name="De vries R.P."/>
            <person name="Grigoriev I.V."/>
            <person name="Mortensen U.H."/>
            <person name="Andersen M.R."/>
            <person name="Baker S.E."/>
        </authorList>
    </citation>
    <scope>NUCLEOTIDE SEQUENCE [LARGE SCALE GENOMIC DNA]</scope>
    <source>
        <strain evidence="7 8">CBS 313.89</strain>
    </source>
</reference>
<evidence type="ECO:0000256" key="6">
    <source>
        <dbReference type="SAM" id="MobiDB-lite"/>
    </source>
</evidence>
<dbReference type="InterPro" id="IPR010487">
    <property type="entry name" value="NGRN/Rrg9"/>
</dbReference>
<feature type="region of interest" description="Disordered" evidence="6">
    <location>
        <begin position="87"/>
        <end position="187"/>
    </location>
</feature>
<evidence type="ECO:0000313" key="8">
    <source>
        <dbReference type="Proteomes" id="UP000249789"/>
    </source>
</evidence>
<name>A0A8G1RJS7_9EURO</name>
<dbReference type="GeneID" id="63862629"/>
<accession>A0A8G1RJS7</accession>
<dbReference type="PANTHER" id="PTHR13475:SF3">
    <property type="entry name" value="NEUGRIN"/>
    <property type="match status" value="1"/>
</dbReference>
<comment type="subcellular location">
    <subcellularLocation>
        <location evidence="2">Mitochondrion</location>
    </subcellularLocation>
</comment>
<dbReference type="VEuPathDB" id="FungiDB:BO72DRAFT_450639"/>
<dbReference type="RefSeq" id="XP_040798580.1">
    <property type="nucleotide sequence ID" value="XM_040945296.1"/>
</dbReference>
<evidence type="ECO:0000256" key="3">
    <source>
        <dbReference type="ARBA" id="ARBA00010895"/>
    </source>
</evidence>
<feature type="compositionally biased region" description="Basic and acidic residues" evidence="6">
    <location>
        <begin position="121"/>
        <end position="175"/>
    </location>
</feature>
<evidence type="ECO:0000256" key="5">
    <source>
        <dbReference type="ARBA" id="ARBA00022946"/>
    </source>
</evidence>
<dbReference type="OrthoDB" id="5578174at2759"/>
<dbReference type="GO" id="GO:0005634">
    <property type="term" value="C:nucleus"/>
    <property type="evidence" value="ECO:0007669"/>
    <property type="project" value="TreeGrafter"/>
</dbReference>
<comment type="function">
    <text evidence="1">Required for respiratory activity and maintenance and expression of the mitochondrial genome.</text>
</comment>
<dbReference type="GO" id="GO:0005739">
    <property type="term" value="C:mitochondrion"/>
    <property type="evidence" value="ECO:0007669"/>
    <property type="project" value="UniProtKB-SubCell"/>
</dbReference>
<dbReference type="AlphaFoldDB" id="A0A8G1RJS7"/>
<organism evidence="7 8">
    <name type="scientific">Aspergillus fijiensis CBS 313.89</name>
    <dbReference type="NCBI Taxonomy" id="1448319"/>
    <lineage>
        <taxon>Eukaryota</taxon>
        <taxon>Fungi</taxon>
        <taxon>Dikarya</taxon>
        <taxon>Ascomycota</taxon>
        <taxon>Pezizomycotina</taxon>
        <taxon>Eurotiomycetes</taxon>
        <taxon>Eurotiomycetidae</taxon>
        <taxon>Eurotiales</taxon>
        <taxon>Aspergillaceae</taxon>
        <taxon>Aspergillus</taxon>
    </lineage>
</organism>
<gene>
    <name evidence="7" type="ORF">BO72DRAFT_450639</name>
</gene>
<dbReference type="EMBL" id="KZ824667">
    <property type="protein sequence ID" value="RAK74570.1"/>
    <property type="molecule type" value="Genomic_DNA"/>
</dbReference>